<organism evidence="6">
    <name type="scientific">Medicago truncatula</name>
    <name type="common">Barrel medic</name>
    <name type="synonym">Medicago tribuloides</name>
    <dbReference type="NCBI Taxonomy" id="3880"/>
    <lineage>
        <taxon>Eukaryota</taxon>
        <taxon>Viridiplantae</taxon>
        <taxon>Streptophyta</taxon>
        <taxon>Embryophyta</taxon>
        <taxon>Tracheophyta</taxon>
        <taxon>Spermatophyta</taxon>
        <taxon>Magnoliopsida</taxon>
        <taxon>eudicotyledons</taxon>
        <taxon>Gunneridae</taxon>
        <taxon>Pentapetalae</taxon>
        <taxon>rosids</taxon>
        <taxon>fabids</taxon>
        <taxon>Fabales</taxon>
        <taxon>Fabaceae</taxon>
        <taxon>Papilionoideae</taxon>
        <taxon>50 kb inversion clade</taxon>
        <taxon>NPAAA clade</taxon>
        <taxon>Hologalegina</taxon>
        <taxon>IRL clade</taxon>
        <taxon>Trifolieae</taxon>
        <taxon>Medicago</taxon>
    </lineage>
</organism>
<dbReference type="SUPFAM" id="SSF52058">
    <property type="entry name" value="L domain-like"/>
    <property type="match status" value="1"/>
</dbReference>
<dbReference type="FunFam" id="1.10.10.10:FF:000322">
    <property type="entry name" value="Probable disease resistance protein At1g63360"/>
    <property type="match status" value="1"/>
</dbReference>
<evidence type="ECO:0000259" key="4">
    <source>
        <dbReference type="Pfam" id="PF23559"/>
    </source>
</evidence>
<keyword evidence="6" id="KW-0378">Hydrolase</keyword>
<dbReference type="InterPro" id="IPR058922">
    <property type="entry name" value="WHD_DRP"/>
</dbReference>
<dbReference type="InterPro" id="IPR002182">
    <property type="entry name" value="NB-ARC"/>
</dbReference>
<dbReference type="Gene3D" id="1.10.10.10">
    <property type="entry name" value="Winged helix-like DNA-binding domain superfamily/Winged helix DNA-binding domain"/>
    <property type="match status" value="1"/>
</dbReference>
<dbReference type="Gene3D" id="3.80.10.10">
    <property type="entry name" value="Ribonuclease Inhibitor"/>
    <property type="match status" value="1"/>
</dbReference>
<dbReference type="PANTHER" id="PTHR36766:SF42">
    <property type="entry name" value="NB-ARC DOMAIN DISEASE RESISTANCE PROTEIN"/>
    <property type="match status" value="1"/>
</dbReference>
<dbReference type="Pfam" id="PF00931">
    <property type="entry name" value="NB-ARC"/>
    <property type="match status" value="1"/>
</dbReference>
<dbReference type="GO" id="GO:0016787">
    <property type="term" value="F:hydrolase activity"/>
    <property type="evidence" value="ECO:0007669"/>
    <property type="project" value="UniProtKB-KW"/>
</dbReference>
<dbReference type="InterPro" id="IPR032675">
    <property type="entry name" value="LRR_dom_sf"/>
</dbReference>
<evidence type="ECO:0000313" key="6">
    <source>
        <dbReference type="EMBL" id="RHN51397.1"/>
    </source>
</evidence>
<accession>A0A396HKI3</accession>
<dbReference type="PANTHER" id="PTHR36766">
    <property type="entry name" value="PLANT BROAD-SPECTRUM MILDEW RESISTANCE PROTEIN RPW8"/>
    <property type="match status" value="1"/>
</dbReference>
<name>A0A396HKI3_MEDTR</name>
<comment type="caution">
    <text evidence="6">The sequence shown here is derived from an EMBL/GenBank/DDBJ whole genome shotgun (WGS) entry which is preliminary data.</text>
</comment>
<proteinExistence type="predicted"/>
<dbReference type="InterPro" id="IPR055414">
    <property type="entry name" value="LRR_R13L4/SHOC2-like"/>
</dbReference>
<keyword evidence="1" id="KW-0677">Repeat</keyword>
<dbReference type="AlphaFoldDB" id="A0A396HKI3"/>
<protein>
    <submittedName>
        <fullName evidence="6">Putative P-loop containing nucleoside triphosphate hydrolase, leucine-rich repeat domain, L</fullName>
    </submittedName>
</protein>
<dbReference type="InterPro" id="IPR036388">
    <property type="entry name" value="WH-like_DNA-bd_sf"/>
</dbReference>
<dbReference type="InterPro" id="IPR027417">
    <property type="entry name" value="P-loop_NTPase"/>
</dbReference>
<dbReference type="Proteomes" id="UP000265566">
    <property type="component" value="Chromosome 6"/>
</dbReference>
<dbReference type="GO" id="GO:0043531">
    <property type="term" value="F:ADP binding"/>
    <property type="evidence" value="ECO:0007669"/>
    <property type="project" value="InterPro"/>
</dbReference>
<dbReference type="Gene3D" id="1.10.8.430">
    <property type="entry name" value="Helical domain of apoptotic protease-activating factors"/>
    <property type="match status" value="1"/>
</dbReference>
<dbReference type="Gene3D" id="3.40.50.300">
    <property type="entry name" value="P-loop containing nucleotide triphosphate hydrolases"/>
    <property type="match status" value="1"/>
</dbReference>
<dbReference type="InterPro" id="IPR042197">
    <property type="entry name" value="Apaf_helical"/>
</dbReference>
<dbReference type="Gramene" id="rna35827">
    <property type="protein sequence ID" value="RHN51397.1"/>
    <property type="gene ID" value="gene35827"/>
</dbReference>
<dbReference type="EMBL" id="PSQE01000006">
    <property type="protein sequence ID" value="RHN51397.1"/>
    <property type="molecule type" value="Genomic_DNA"/>
</dbReference>
<feature type="domain" description="NB-ARC" evidence="3">
    <location>
        <begin position="66"/>
        <end position="115"/>
    </location>
</feature>
<evidence type="ECO:0000259" key="5">
    <source>
        <dbReference type="Pfam" id="PF23598"/>
    </source>
</evidence>
<keyword evidence="2" id="KW-0611">Plant defense</keyword>
<dbReference type="Pfam" id="PF23598">
    <property type="entry name" value="LRR_14"/>
    <property type="match status" value="1"/>
</dbReference>
<dbReference type="Pfam" id="PF23559">
    <property type="entry name" value="WHD_DRP"/>
    <property type="match status" value="1"/>
</dbReference>
<evidence type="ECO:0000259" key="3">
    <source>
        <dbReference type="Pfam" id="PF00931"/>
    </source>
</evidence>
<evidence type="ECO:0000256" key="1">
    <source>
        <dbReference type="ARBA" id="ARBA00022737"/>
    </source>
</evidence>
<dbReference type="SUPFAM" id="SSF52540">
    <property type="entry name" value="P-loop containing nucleoside triphosphate hydrolases"/>
    <property type="match status" value="1"/>
</dbReference>
<feature type="domain" description="Disease resistance R13L4/SHOC-2-like LRR" evidence="5">
    <location>
        <begin position="404"/>
        <end position="509"/>
    </location>
</feature>
<reference evidence="6" key="1">
    <citation type="journal article" date="2018" name="Nat. Plants">
        <title>Whole-genome landscape of Medicago truncatula symbiotic genes.</title>
        <authorList>
            <person name="Pecrix Y."/>
            <person name="Gamas P."/>
            <person name="Carrere S."/>
        </authorList>
    </citation>
    <scope>NUCLEOTIDE SEQUENCE</scope>
    <source>
        <tissue evidence="6">Leaves</tissue>
    </source>
</reference>
<gene>
    <name evidence="6" type="ORF">MtrunA17_Chr6g0468111</name>
</gene>
<sequence length="509" mass="59145">MKAVAKKIDVIAKDRMKYGLQVGVTEERQRGADEWRQTTSVVTEPVVYGRYIYKEQIVKFPLKHTTDKEELSVYSIVGLGEYGKTTLAQLVYNNERVRNHFDLKIWIFVSDDFSMMKKWNKFKSLLQYETKGASILVTARLDIVASIMATYHAHRLTRLSDSDIWSLFKQQAFRENREERAELVEIGKKLVRKCVGSTLAAKVLGSSLRFTSDEHQWISVLESEFWNLTEDDPIMSVLRLSYFNLKLSLRPCFTFCAVFPKDFEMVKENLIHLWMANGLVTSRGNLQMEDVGNEVWNELYQRSFFQEVKSDFVGNITFKMHDFIHDLGQSFMGEECISYDVSKLTNFSIRVHHISLFDNKSKDDYMIPFQKFDSLRTFLEYKPPSKNLNMLLSSTPLRALHASFHQLSSLMSLIHLRYLELNQSPITILPGSVCRLQKLQTLKLERCHFLSSFPKQLIELKDLRHLMIKNCHSLMSSPFKIGKFTCLKTWSIFIVDSKTGYGLAELCNL</sequence>
<feature type="domain" description="Disease resistance protein winged helix" evidence="4">
    <location>
        <begin position="258"/>
        <end position="327"/>
    </location>
</feature>
<evidence type="ECO:0000256" key="2">
    <source>
        <dbReference type="ARBA" id="ARBA00022821"/>
    </source>
</evidence>
<dbReference type="GO" id="GO:0006952">
    <property type="term" value="P:defense response"/>
    <property type="evidence" value="ECO:0007669"/>
    <property type="project" value="UniProtKB-KW"/>
</dbReference>